<name>A0AB34IHQ7_PRYPA</name>
<gene>
    <name evidence="6" type="ORF">AB1Y20_013436</name>
</gene>
<dbReference type="AlphaFoldDB" id="A0AB34IHQ7"/>
<dbReference type="Proteomes" id="UP001515480">
    <property type="component" value="Unassembled WGS sequence"/>
</dbReference>
<dbReference type="PANTHER" id="PTHR48102">
    <property type="entry name" value="ATP-DEPENDENT CLP PROTEASE ATP-BINDING SUBUNIT CLPX-LIKE, MITOCHONDRIAL-RELATED"/>
    <property type="match status" value="1"/>
</dbReference>
<keyword evidence="2" id="KW-0067">ATP-binding</keyword>
<dbReference type="SMART" id="SM01086">
    <property type="entry name" value="ClpB_D2-small"/>
    <property type="match status" value="1"/>
</dbReference>
<keyword evidence="1" id="KW-0547">Nucleotide-binding</keyword>
<proteinExistence type="predicted"/>
<dbReference type="SMART" id="SM00382">
    <property type="entry name" value="AAA"/>
    <property type="match status" value="1"/>
</dbReference>
<evidence type="ECO:0000313" key="6">
    <source>
        <dbReference type="EMBL" id="KAL1498914.1"/>
    </source>
</evidence>
<dbReference type="Pfam" id="PF07724">
    <property type="entry name" value="AAA_2"/>
    <property type="match status" value="1"/>
</dbReference>
<feature type="domain" description="AAA+ ATPase" evidence="4">
    <location>
        <begin position="181"/>
        <end position="352"/>
    </location>
</feature>
<protein>
    <recommendedName>
        <fullName evidence="8">ATP-dependent Clp protease ATP-binding subunit ClpX</fullName>
    </recommendedName>
</protein>
<keyword evidence="7" id="KW-1185">Reference proteome</keyword>
<dbReference type="PANTHER" id="PTHR48102:SF7">
    <property type="entry name" value="ATP-DEPENDENT CLP PROTEASE ATP-BINDING SUBUNIT CLPX-LIKE, MITOCHONDRIAL"/>
    <property type="match status" value="1"/>
</dbReference>
<evidence type="ECO:0008006" key="8">
    <source>
        <dbReference type="Google" id="ProtNLM"/>
    </source>
</evidence>
<organism evidence="6 7">
    <name type="scientific">Prymnesium parvum</name>
    <name type="common">Toxic golden alga</name>
    <dbReference type="NCBI Taxonomy" id="97485"/>
    <lineage>
        <taxon>Eukaryota</taxon>
        <taxon>Haptista</taxon>
        <taxon>Haptophyta</taxon>
        <taxon>Prymnesiophyceae</taxon>
        <taxon>Prymnesiales</taxon>
        <taxon>Prymnesiaceae</taxon>
        <taxon>Prymnesium</taxon>
    </lineage>
</organism>
<sequence length="479" mass="51607">MLLAAPPRPLAPFRHARRALRAFSSPPHAKSLPPPPAAASAAPPALRRSLHSPKGRAHEFRDALDASLARRLPQAYGVASFDEYLTTLRRGAAALEGRGGSAHASPREARRGEDAAAAAASELQAGVGSFRLSPREVKAHLDLHVIAQDEAKRALAVAVCDHYNFARRALASAEVAEGCHVKPNVLLLGPSGSGKTHLMRALTRLLRVPFVKADATKFSATGYVGGDVDDVIRSLVSAAAGDVALAEYGIVYIDEVDKLAEPPHRALLGGGGGGVNTRDVQCALLKLMEDAEVPLKEVTPPRTLAPRGEPPRRVVRTRHILFVFSGAFTSLEQSLRQQHAADDVLHLARTADFTRHGLEVEFVGRLPVRVACRALQVDELVRVLTEPKDSVVEQMRSDFLGYDIELSFTPPALRRIAELAHAEGTGARGLLTILEGVLRDFKFELPSTTIRHLEVDVETVSDPASRLEALLRAEGVKPE</sequence>
<comment type="caution">
    <text evidence="6">The sequence shown here is derived from an EMBL/GenBank/DDBJ whole genome shotgun (WGS) entry which is preliminary data.</text>
</comment>
<dbReference type="GO" id="GO:0005524">
    <property type="term" value="F:ATP binding"/>
    <property type="evidence" value="ECO:0007669"/>
    <property type="project" value="UniProtKB-KW"/>
</dbReference>
<dbReference type="InterPro" id="IPR003959">
    <property type="entry name" value="ATPase_AAA_core"/>
</dbReference>
<dbReference type="GO" id="GO:0016887">
    <property type="term" value="F:ATP hydrolysis activity"/>
    <property type="evidence" value="ECO:0007669"/>
    <property type="project" value="InterPro"/>
</dbReference>
<dbReference type="InterPro" id="IPR027417">
    <property type="entry name" value="P-loop_NTPase"/>
</dbReference>
<evidence type="ECO:0000259" key="5">
    <source>
        <dbReference type="SMART" id="SM01086"/>
    </source>
</evidence>
<dbReference type="GO" id="GO:0051603">
    <property type="term" value="P:proteolysis involved in protein catabolic process"/>
    <property type="evidence" value="ECO:0007669"/>
    <property type="project" value="TreeGrafter"/>
</dbReference>
<dbReference type="Gene3D" id="1.10.8.60">
    <property type="match status" value="1"/>
</dbReference>
<dbReference type="Gene3D" id="3.40.50.300">
    <property type="entry name" value="P-loop containing nucleotide triphosphate hydrolases"/>
    <property type="match status" value="1"/>
</dbReference>
<dbReference type="InterPro" id="IPR019489">
    <property type="entry name" value="Clp_ATPase_C"/>
</dbReference>
<evidence type="ECO:0000259" key="4">
    <source>
        <dbReference type="SMART" id="SM00382"/>
    </source>
</evidence>
<dbReference type="SUPFAM" id="SSF52540">
    <property type="entry name" value="P-loop containing nucleoside triphosphate hydrolases"/>
    <property type="match status" value="1"/>
</dbReference>
<feature type="domain" description="Clp ATPase C-terminal" evidence="5">
    <location>
        <begin position="375"/>
        <end position="469"/>
    </location>
</feature>
<feature type="region of interest" description="Disordered" evidence="3">
    <location>
        <begin position="15"/>
        <end position="58"/>
    </location>
</feature>
<dbReference type="InterPro" id="IPR003593">
    <property type="entry name" value="AAA+_ATPase"/>
</dbReference>
<dbReference type="EMBL" id="JBGBPQ010000026">
    <property type="protein sequence ID" value="KAL1498914.1"/>
    <property type="molecule type" value="Genomic_DNA"/>
</dbReference>
<evidence type="ECO:0000313" key="7">
    <source>
        <dbReference type="Proteomes" id="UP001515480"/>
    </source>
</evidence>
<feature type="compositionally biased region" description="Low complexity" evidence="3">
    <location>
        <begin position="21"/>
        <end position="31"/>
    </location>
</feature>
<accession>A0AB34IHQ7</accession>
<dbReference type="InterPro" id="IPR050052">
    <property type="entry name" value="ATP-dep_Clp_protease_ClpX"/>
</dbReference>
<evidence type="ECO:0000256" key="3">
    <source>
        <dbReference type="SAM" id="MobiDB-lite"/>
    </source>
</evidence>
<evidence type="ECO:0000256" key="1">
    <source>
        <dbReference type="ARBA" id="ARBA00022741"/>
    </source>
</evidence>
<reference evidence="6 7" key="1">
    <citation type="journal article" date="2024" name="Science">
        <title>Giant polyketide synthase enzymes in the biosynthesis of giant marine polyether toxins.</title>
        <authorList>
            <person name="Fallon T.R."/>
            <person name="Shende V.V."/>
            <person name="Wierzbicki I.H."/>
            <person name="Pendleton A.L."/>
            <person name="Watervoot N.F."/>
            <person name="Auber R.P."/>
            <person name="Gonzalez D.J."/>
            <person name="Wisecaver J.H."/>
            <person name="Moore B.S."/>
        </authorList>
    </citation>
    <scope>NUCLEOTIDE SEQUENCE [LARGE SCALE GENOMIC DNA]</scope>
    <source>
        <strain evidence="6 7">12B1</strain>
    </source>
</reference>
<evidence type="ECO:0000256" key="2">
    <source>
        <dbReference type="ARBA" id="ARBA00022840"/>
    </source>
</evidence>